<dbReference type="PANTHER" id="PTHR36453:SF1">
    <property type="entry name" value="RIGHT HANDED BETA HELIX DOMAIN-CONTAINING PROTEIN"/>
    <property type="match status" value="1"/>
</dbReference>
<dbReference type="Proteomes" id="UP000253961">
    <property type="component" value="Unassembled WGS sequence"/>
</dbReference>
<dbReference type="Pfam" id="PF13229">
    <property type="entry name" value="Beta_helix"/>
    <property type="match status" value="1"/>
</dbReference>
<evidence type="ECO:0000259" key="3">
    <source>
        <dbReference type="Pfam" id="PF18962"/>
    </source>
</evidence>
<evidence type="ECO:0000259" key="2">
    <source>
        <dbReference type="Pfam" id="PF13229"/>
    </source>
</evidence>
<dbReference type="InterPro" id="IPR006626">
    <property type="entry name" value="PbH1"/>
</dbReference>
<protein>
    <submittedName>
        <fullName evidence="4">T9SS C-terminal target domain-containing protein</fullName>
    </submittedName>
</protein>
<dbReference type="SUPFAM" id="SSF49785">
    <property type="entry name" value="Galactose-binding domain-like"/>
    <property type="match status" value="1"/>
</dbReference>
<organism evidence="4 5">
    <name type="scientific">Pedobacter chinensis</name>
    <dbReference type="NCBI Taxonomy" id="2282421"/>
    <lineage>
        <taxon>Bacteria</taxon>
        <taxon>Pseudomonadati</taxon>
        <taxon>Bacteroidota</taxon>
        <taxon>Sphingobacteriia</taxon>
        <taxon>Sphingobacteriales</taxon>
        <taxon>Sphingobacteriaceae</taxon>
        <taxon>Pedobacter</taxon>
    </lineage>
</organism>
<accession>A0A369PNX0</accession>
<dbReference type="PANTHER" id="PTHR36453">
    <property type="entry name" value="SECRETED PROTEIN-RELATED"/>
    <property type="match status" value="1"/>
</dbReference>
<keyword evidence="1" id="KW-0472">Membrane</keyword>
<dbReference type="Gene3D" id="2.60.120.260">
    <property type="entry name" value="Galactose-binding domain-like"/>
    <property type="match status" value="1"/>
</dbReference>
<dbReference type="Gene3D" id="2.160.20.10">
    <property type="entry name" value="Single-stranded right-handed beta-helix, Pectin lyase-like"/>
    <property type="match status" value="1"/>
</dbReference>
<dbReference type="InterPro" id="IPR026444">
    <property type="entry name" value="Secre_tail"/>
</dbReference>
<dbReference type="EMBL" id="QPKV01000015">
    <property type="protein sequence ID" value="RDC54301.1"/>
    <property type="molecule type" value="Genomic_DNA"/>
</dbReference>
<dbReference type="NCBIfam" id="TIGR04183">
    <property type="entry name" value="Por_Secre_tail"/>
    <property type="match status" value="1"/>
</dbReference>
<evidence type="ECO:0000313" key="4">
    <source>
        <dbReference type="EMBL" id="RDC54301.1"/>
    </source>
</evidence>
<keyword evidence="1" id="KW-0812">Transmembrane</keyword>
<keyword evidence="5" id="KW-1185">Reference proteome</keyword>
<dbReference type="InterPro" id="IPR008979">
    <property type="entry name" value="Galactose-bd-like_sf"/>
</dbReference>
<dbReference type="Pfam" id="PF18962">
    <property type="entry name" value="Por_Secre_tail"/>
    <property type="match status" value="1"/>
</dbReference>
<comment type="caution">
    <text evidence="4">The sequence shown here is derived from an EMBL/GenBank/DDBJ whole genome shotgun (WGS) entry which is preliminary data.</text>
</comment>
<dbReference type="InterPro" id="IPR039448">
    <property type="entry name" value="Beta_helix"/>
</dbReference>
<proteinExistence type="predicted"/>
<sequence length="1720" mass="186254">MINRPVDHFLNLCALKLLCLRIFFCAVFILSFNFCVASTYYFSSISGNDSRSATDAQNPNTPWKSIEKLNAFFPSLKAGDVVSFKRNEVFSGSIILKASGISFTAYGTGINPIISALTTIKQWRAVGDGVYESTDALRSAIVNVLLINDAAQELGRYPNSNSANRGYLKIKSKTDNSITDSELGSAINWKGAEVVIRKTHWILDRHHITAQIGTTLVYDRSSSNYTPNDNYGYFIQNDQRTLDRFGEWYYNAGNGKMYVYFGDNSPSSYNVEVSTIDNIIVSNATDGVQSNISFQNISFKGANVNAFSLALGTNFSIKNCHIDFTGNTSINATDIKNLTVENCTISNSYNNAIALTERCTGAIIKGNVINKTMPFAGMSKSGDHNGIAIYATANNTLIDHNRITNTGYIGIYFGGENSHVRNNFVDNYCSVKDDGGGIYTFTGIINTNFTNRSITNNIITNGIGVKEGTTAENSSVVGIYLDDNVTGVNVLNNSISTVSDIGIFVHNARNNSITKNTVFDCGAQFSTAHDDLGNPITNLQVTDNIFFAKKSTQWVSKLTSKKNDIGSIGTLNNNYYQRPFDDDKVIHTQQFIHSPSYTSINYSLPDWSSQFKQDATSKRSPLSLPTYIFNKVIGTNRFSNGNFSSDITGPIFYGYGTSSSSWDNTNKLGAGGSIRLNSNALSYFFINIGAVSASKKYMLRFKAAGSKDATITAFLRHWNAPYETISTVSAFKLTKTTNIYECIFAFPIDEANTSVTIESDNGDFTYWLDDVEFYEADVTMTKPDDYIKFEYNASDATKSVILDGTYVDPKNVSYSKTVTLQPYSSIILMRTSALITPTAPLVTGNDDTNNLISTHNQYQNEIIVSENGREFKNYTDTIKVGNVARAVGYWKFKIKAVAGRNESAEVLSPAFTMATVTPILPKITADDIANTLTATHDQYSSEIVFSENSGSYQSYTGTINVGNVSRAAGYWKFKIRAAAGRGESAVASSPAFTKAITPGAPVLAADDVANTLSASHDTYAGDIVFSENGGAFRLYTGTINVGNVARPAGYWKFKLRTGTNHSESAVVPSPAFSVTGTSTSPTLTADDIANTLSATHDQYSSEIVFSENSGSYQSYTGTINVGNVSRAAGYWKFKIRAAAGRGESAVASSPAFTKAITPGAPVLAADDVANTLSASHDTYAGDIVFSENGGAFRLYTGTINVGNVARPAGYWKFKLRTGTNHSESAVVPSPAFSVTGTSTSPTLTADDTANTLTATHDQYSSEIVFSENSGSYQSYTGTINVGNVSRAAGYWKFKIRAAAGRSESAVASSPAFTKAITPSAPLLAADDVANTLSANHSDYPADIVVSENGGSYQRYNGTINVGNVARPAGYWKFKIKAGENRTESSVVLSPAYTIIQTPTPPSLFADDVANTLSATHNLYPNDIVVSENNGIFQPYTGIINVGNVSRPVGYWKFKIKAATGRMESAVMSSPAFTIPGIPSGPKVIADDIKNTLIATHELYRNDILVSENGKSYKLYAGTINVGNVNRAEGYWRFKIQSSANRAESEVIPSPAFSMSGETSPPKLIANNVSNTLVATHELYPEYIVYSENNGSFKLYDGAIVVGDVARPSGYWQFKIASGVNRKESITVNSPAFNGGSLQPKDQLFLYPNPVQTILHVKHPEVSNVGYIEVISTNGQKVKKVPVNIGSTLEEIDVSNLPMGTFILIFIDGMTKLAKTFIKIE</sequence>
<feature type="domain" description="Secretion system C-terminal sorting" evidence="3">
    <location>
        <begin position="1645"/>
        <end position="1715"/>
    </location>
</feature>
<dbReference type="InterPro" id="IPR012334">
    <property type="entry name" value="Pectin_lyas_fold"/>
</dbReference>
<reference evidence="4 5" key="1">
    <citation type="submission" date="2018-07" db="EMBL/GenBank/DDBJ databases">
        <title>Pedobacter sp. nov., isolated from soil.</title>
        <authorList>
            <person name="Zhou L.Y."/>
            <person name="Du Z.J."/>
        </authorList>
    </citation>
    <scope>NUCLEOTIDE SEQUENCE [LARGE SCALE GENOMIC DNA]</scope>
    <source>
        <strain evidence="4 5">JDX94</strain>
    </source>
</reference>
<keyword evidence="1" id="KW-1133">Transmembrane helix</keyword>
<dbReference type="SUPFAM" id="SSF51126">
    <property type="entry name" value="Pectin lyase-like"/>
    <property type="match status" value="1"/>
</dbReference>
<dbReference type="SMART" id="SM00710">
    <property type="entry name" value="PbH1"/>
    <property type="match status" value="6"/>
</dbReference>
<feature type="transmembrane region" description="Helical" evidence="1">
    <location>
        <begin position="20"/>
        <end position="42"/>
    </location>
</feature>
<evidence type="ECO:0000313" key="5">
    <source>
        <dbReference type="Proteomes" id="UP000253961"/>
    </source>
</evidence>
<dbReference type="InterPro" id="IPR011050">
    <property type="entry name" value="Pectin_lyase_fold/virulence"/>
</dbReference>
<gene>
    <name evidence="4" type="ORF">DU508_22705</name>
</gene>
<name>A0A369PNX0_9SPHI</name>
<feature type="domain" description="Right handed beta helix" evidence="2">
    <location>
        <begin position="270"/>
        <end position="425"/>
    </location>
</feature>
<evidence type="ECO:0000256" key="1">
    <source>
        <dbReference type="SAM" id="Phobius"/>
    </source>
</evidence>